<dbReference type="GO" id="GO:0016301">
    <property type="term" value="F:kinase activity"/>
    <property type="evidence" value="ECO:0007669"/>
    <property type="project" value="UniProtKB-KW"/>
</dbReference>
<dbReference type="InterPro" id="IPR003594">
    <property type="entry name" value="HATPase_dom"/>
</dbReference>
<dbReference type="CDD" id="cd16917">
    <property type="entry name" value="HATPase_UhpB-NarQ-NarX-like"/>
    <property type="match status" value="1"/>
</dbReference>
<proteinExistence type="predicted"/>
<accession>A0ABP5I7F2</accession>
<evidence type="ECO:0000256" key="7">
    <source>
        <dbReference type="ARBA" id="ARBA00022840"/>
    </source>
</evidence>
<name>A0ABP5I7F2_9MICO</name>
<keyword evidence="9" id="KW-1133">Transmembrane helix</keyword>
<dbReference type="Proteomes" id="UP001500984">
    <property type="component" value="Unassembled WGS sequence"/>
</dbReference>
<evidence type="ECO:0000256" key="3">
    <source>
        <dbReference type="ARBA" id="ARBA00022553"/>
    </source>
</evidence>
<evidence type="ECO:0000313" key="12">
    <source>
        <dbReference type="EMBL" id="GAA2092323.1"/>
    </source>
</evidence>
<feature type="transmembrane region" description="Helical" evidence="9">
    <location>
        <begin position="28"/>
        <end position="46"/>
    </location>
</feature>
<keyword evidence="9" id="KW-0472">Membrane</keyword>
<evidence type="ECO:0000313" key="13">
    <source>
        <dbReference type="Proteomes" id="UP001500984"/>
    </source>
</evidence>
<evidence type="ECO:0000256" key="2">
    <source>
        <dbReference type="ARBA" id="ARBA00012438"/>
    </source>
</evidence>
<feature type="transmembrane region" description="Helical" evidence="9">
    <location>
        <begin position="150"/>
        <end position="168"/>
    </location>
</feature>
<dbReference type="InterPro" id="IPR036890">
    <property type="entry name" value="HATPase_C_sf"/>
</dbReference>
<dbReference type="PANTHER" id="PTHR24421">
    <property type="entry name" value="NITRATE/NITRITE SENSOR PROTEIN NARX-RELATED"/>
    <property type="match status" value="1"/>
</dbReference>
<comment type="catalytic activity">
    <reaction evidence="1">
        <text>ATP + protein L-histidine = ADP + protein N-phospho-L-histidine.</text>
        <dbReference type="EC" id="2.7.13.3"/>
    </reaction>
</comment>
<keyword evidence="8" id="KW-0902">Two-component regulatory system</keyword>
<protein>
    <recommendedName>
        <fullName evidence="2">histidine kinase</fullName>
        <ecNumber evidence="2">2.7.13.3</ecNumber>
    </recommendedName>
</protein>
<keyword evidence="4" id="KW-0808">Transferase</keyword>
<keyword evidence="7" id="KW-0067">ATP-binding</keyword>
<evidence type="ECO:0000259" key="10">
    <source>
        <dbReference type="Pfam" id="PF02518"/>
    </source>
</evidence>
<dbReference type="Pfam" id="PF02518">
    <property type="entry name" value="HATPase_c"/>
    <property type="match status" value="1"/>
</dbReference>
<evidence type="ECO:0000256" key="6">
    <source>
        <dbReference type="ARBA" id="ARBA00022777"/>
    </source>
</evidence>
<dbReference type="Gene3D" id="3.30.565.10">
    <property type="entry name" value="Histidine kinase-like ATPase, C-terminal domain"/>
    <property type="match status" value="1"/>
</dbReference>
<comment type="caution">
    <text evidence="12">The sequence shown here is derived from an EMBL/GenBank/DDBJ whole genome shotgun (WGS) entry which is preliminary data.</text>
</comment>
<keyword evidence="3" id="KW-0597">Phosphoprotein</keyword>
<sequence>MGRNGTDTSAGSRRTRAWWRTPSPWKELLGYVTVAVLSAAFGFRTWDLFSLLPEPVSSWWTLAPGLPACALVLTKRRAPVASLIAATAFFVLDLLTTSGLITFILVLDLLYTAAVALPAGRRSRLLGAVAAGTAVIAASAYALTRDAGFTVAIGLQMGAVLGTGYWYGTAVAQSQELVELHRRRAEDAALLAERDRVEAVQREREHMARELHDVVAGHVSAVAIRSEAALSVGDSEEPSPERRALHAVRDASLDAHTALRSMIAVLRAGGEGLVTPPGRETVPELAAQARSSGVEVAVDDRVGEALPAPVDHAVGRIVQEALANAVRHAAGSSVQVRMERKEDGVHVTVTSRGGAPLRRPELSGSGLGLELLGERARALGGTLTAGALQTGPEAGDWEVRAVLPLDVTV</sequence>
<evidence type="ECO:0000256" key="8">
    <source>
        <dbReference type="ARBA" id="ARBA00023012"/>
    </source>
</evidence>
<evidence type="ECO:0000256" key="4">
    <source>
        <dbReference type="ARBA" id="ARBA00022679"/>
    </source>
</evidence>
<dbReference type="PANTHER" id="PTHR24421:SF10">
    <property type="entry name" value="NITRATE_NITRITE SENSOR PROTEIN NARQ"/>
    <property type="match status" value="1"/>
</dbReference>
<evidence type="ECO:0000256" key="5">
    <source>
        <dbReference type="ARBA" id="ARBA00022741"/>
    </source>
</evidence>
<dbReference type="Gene3D" id="1.20.5.1930">
    <property type="match status" value="1"/>
</dbReference>
<dbReference type="InterPro" id="IPR011712">
    <property type="entry name" value="Sig_transdc_His_kin_sub3_dim/P"/>
</dbReference>
<dbReference type="EMBL" id="BAAAPZ010000003">
    <property type="protein sequence ID" value="GAA2092323.1"/>
    <property type="molecule type" value="Genomic_DNA"/>
</dbReference>
<evidence type="ECO:0000256" key="1">
    <source>
        <dbReference type="ARBA" id="ARBA00000085"/>
    </source>
</evidence>
<organism evidence="12 13">
    <name type="scientific">Brevibacterium salitolerans</name>
    <dbReference type="NCBI Taxonomy" id="1403566"/>
    <lineage>
        <taxon>Bacteria</taxon>
        <taxon>Bacillati</taxon>
        <taxon>Actinomycetota</taxon>
        <taxon>Actinomycetes</taxon>
        <taxon>Micrococcales</taxon>
        <taxon>Brevibacteriaceae</taxon>
        <taxon>Brevibacterium</taxon>
    </lineage>
</organism>
<feature type="domain" description="Signal transduction histidine kinase subgroup 3 dimerisation and phosphoacceptor" evidence="11">
    <location>
        <begin position="203"/>
        <end position="269"/>
    </location>
</feature>
<dbReference type="SUPFAM" id="SSF55874">
    <property type="entry name" value="ATPase domain of HSP90 chaperone/DNA topoisomerase II/histidine kinase"/>
    <property type="match status" value="1"/>
</dbReference>
<feature type="transmembrane region" description="Helical" evidence="9">
    <location>
        <begin position="125"/>
        <end position="143"/>
    </location>
</feature>
<dbReference type="RefSeq" id="WP_344335797.1">
    <property type="nucleotide sequence ID" value="NZ_BAAAPZ010000003.1"/>
</dbReference>
<dbReference type="EC" id="2.7.13.3" evidence="2"/>
<keyword evidence="13" id="KW-1185">Reference proteome</keyword>
<reference evidence="13" key="1">
    <citation type="journal article" date="2019" name="Int. J. Syst. Evol. Microbiol.">
        <title>The Global Catalogue of Microorganisms (GCM) 10K type strain sequencing project: providing services to taxonomists for standard genome sequencing and annotation.</title>
        <authorList>
            <consortium name="The Broad Institute Genomics Platform"/>
            <consortium name="The Broad Institute Genome Sequencing Center for Infectious Disease"/>
            <person name="Wu L."/>
            <person name="Ma J."/>
        </authorList>
    </citation>
    <scope>NUCLEOTIDE SEQUENCE [LARGE SCALE GENOMIC DNA]</scope>
    <source>
        <strain evidence="13">JCM 15900</strain>
    </source>
</reference>
<feature type="transmembrane region" description="Helical" evidence="9">
    <location>
        <begin position="81"/>
        <end position="105"/>
    </location>
</feature>
<feature type="domain" description="Histidine kinase/HSP90-like ATPase" evidence="10">
    <location>
        <begin position="314"/>
        <end position="405"/>
    </location>
</feature>
<dbReference type="InterPro" id="IPR050482">
    <property type="entry name" value="Sensor_HK_TwoCompSys"/>
</dbReference>
<keyword evidence="5" id="KW-0547">Nucleotide-binding</keyword>
<gene>
    <name evidence="12" type="ORF">GCM10009823_10000</name>
</gene>
<keyword evidence="6 12" id="KW-0418">Kinase</keyword>
<evidence type="ECO:0000256" key="9">
    <source>
        <dbReference type="SAM" id="Phobius"/>
    </source>
</evidence>
<keyword evidence="9" id="KW-0812">Transmembrane</keyword>
<evidence type="ECO:0000259" key="11">
    <source>
        <dbReference type="Pfam" id="PF07730"/>
    </source>
</evidence>
<feature type="transmembrane region" description="Helical" evidence="9">
    <location>
        <begin position="58"/>
        <end position="74"/>
    </location>
</feature>
<dbReference type="Pfam" id="PF07730">
    <property type="entry name" value="HisKA_3"/>
    <property type="match status" value="1"/>
</dbReference>